<dbReference type="AlphaFoldDB" id="A0A9Q4FZ44"/>
<organism evidence="3 4">
    <name type="scientific">Salipaludibacillus agaradhaerens</name>
    <name type="common">Bacillus agaradhaerens</name>
    <dbReference type="NCBI Taxonomy" id="76935"/>
    <lineage>
        <taxon>Bacteria</taxon>
        <taxon>Bacillati</taxon>
        <taxon>Bacillota</taxon>
        <taxon>Bacilli</taxon>
        <taxon>Bacillales</taxon>
        <taxon>Bacillaceae</taxon>
    </lineage>
</organism>
<evidence type="ECO:0000313" key="4">
    <source>
        <dbReference type="Proteomes" id="UP001057753"/>
    </source>
</evidence>
<dbReference type="PRINTS" id="PR01438">
    <property type="entry name" value="UNVRSLSTRESS"/>
</dbReference>
<evidence type="ECO:0000313" key="3">
    <source>
        <dbReference type="EMBL" id="MCR6096394.1"/>
    </source>
</evidence>
<dbReference type="InterPro" id="IPR014729">
    <property type="entry name" value="Rossmann-like_a/b/a_fold"/>
</dbReference>
<gene>
    <name evidence="3" type="ORF">HXA33_07500</name>
</gene>
<dbReference type="PANTHER" id="PTHR46268">
    <property type="entry name" value="STRESS RESPONSE PROTEIN NHAX"/>
    <property type="match status" value="1"/>
</dbReference>
<comment type="caution">
    <text evidence="3">The sequence shown here is derived from an EMBL/GenBank/DDBJ whole genome shotgun (WGS) entry which is preliminary data.</text>
</comment>
<dbReference type="Pfam" id="PF00582">
    <property type="entry name" value="Usp"/>
    <property type="match status" value="1"/>
</dbReference>
<dbReference type="SUPFAM" id="SSF52402">
    <property type="entry name" value="Adenine nucleotide alpha hydrolases-like"/>
    <property type="match status" value="1"/>
</dbReference>
<protein>
    <submittedName>
        <fullName evidence="3">Universal stress protein</fullName>
    </submittedName>
</protein>
<sequence length="140" mass="15417">MFKRILLAGDGSPHSLRATDKAIYIARKTPDAIVTLIHVIDDIPVRSEVIETEIPCRTVPEHRKAQVASTEEKVALANIPLNVKYIYGEPGTAIVREATTESYDLVVIGSRGLNQFQQMVLGSVSHKVAKRVPCPVFIVK</sequence>
<proteinExistence type="inferred from homology"/>
<dbReference type="InterPro" id="IPR006016">
    <property type="entry name" value="UspA"/>
</dbReference>
<dbReference type="InterPro" id="IPR006015">
    <property type="entry name" value="Universal_stress_UspA"/>
</dbReference>
<dbReference type="Proteomes" id="UP001057753">
    <property type="component" value="Unassembled WGS sequence"/>
</dbReference>
<dbReference type="EMBL" id="JABXYM010000001">
    <property type="protein sequence ID" value="MCR6096394.1"/>
    <property type="molecule type" value="Genomic_DNA"/>
</dbReference>
<comment type="similarity">
    <text evidence="1">Belongs to the universal stress protein A family.</text>
</comment>
<reference evidence="3" key="1">
    <citation type="submission" date="2020-06" db="EMBL/GenBank/DDBJ databases">
        <title>Insight into the genomes of haloalkaliphilic bacilli from Kenyan soda lakes.</title>
        <authorList>
            <person name="Mwirichia R."/>
            <person name="Villamizar G.C."/>
            <person name="Poehlein A."/>
            <person name="Mugweru J."/>
            <person name="Kipnyargis A."/>
            <person name="Kiplimo D."/>
            <person name="Orwa P."/>
            <person name="Daniel R."/>
        </authorList>
    </citation>
    <scope>NUCLEOTIDE SEQUENCE</scope>
    <source>
        <strain evidence="3">B1096_S55</strain>
    </source>
</reference>
<dbReference type="CDD" id="cd00293">
    <property type="entry name" value="USP-like"/>
    <property type="match status" value="1"/>
</dbReference>
<dbReference type="Gene3D" id="3.40.50.620">
    <property type="entry name" value="HUPs"/>
    <property type="match status" value="1"/>
</dbReference>
<evidence type="ECO:0000259" key="2">
    <source>
        <dbReference type="Pfam" id="PF00582"/>
    </source>
</evidence>
<dbReference type="RefSeq" id="WP_257821011.1">
    <property type="nucleotide sequence ID" value="NZ_JABXYM010000001.1"/>
</dbReference>
<keyword evidence="4" id="KW-1185">Reference proteome</keyword>
<dbReference type="PANTHER" id="PTHR46268:SF6">
    <property type="entry name" value="UNIVERSAL STRESS PROTEIN UP12"/>
    <property type="match status" value="1"/>
</dbReference>
<evidence type="ECO:0000256" key="1">
    <source>
        <dbReference type="ARBA" id="ARBA00008791"/>
    </source>
</evidence>
<name>A0A9Q4FZ44_SALAG</name>
<accession>A0A9Q4FZ44</accession>
<feature type="domain" description="UspA" evidence="2">
    <location>
        <begin position="1"/>
        <end position="140"/>
    </location>
</feature>